<evidence type="ECO:0000256" key="3">
    <source>
        <dbReference type="SAM" id="Phobius"/>
    </source>
</evidence>
<keyword evidence="3" id="KW-0812">Transmembrane</keyword>
<evidence type="ECO:0000313" key="4">
    <source>
        <dbReference type="EMBL" id="MFC0048227.1"/>
    </source>
</evidence>
<dbReference type="Proteomes" id="UP001589813">
    <property type="component" value="Unassembled WGS sequence"/>
</dbReference>
<evidence type="ECO:0000313" key="5">
    <source>
        <dbReference type="Proteomes" id="UP001589813"/>
    </source>
</evidence>
<sequence>MKELNLALEMLLVYLQGIWLRRRYIILTAWLICPLGWLFVFNMPPTYQAEAKLFVETRSVLAPVLQGLTIRDNPQQEIELMARTLLSRPNLEKIAKATDMDIYASDSAAYEKLIDALKNDIKLGSSGRENIYVISYSNASPKMALKVVQETLNTFIENRVGDSVASSKKASEFLDTQITDYENRLVEAERRLSEFKKEQIALGPLSDSNFYGRIEGEKERLEEARLTLRELQSKLDSSRRQLRGEDPLALDQSGSSSSLTTQYDDRIKALQNQLDALLIRYTDQHPDVAETKRLLDSLQVMRKQEIEALQQAARGNPSASSGSQNEVYQNLKIITSNLENDVESAKVRVKSFEEKLETLERQRNVIPDIEAKFAGLNRDYELTKSKYEELLSRRDALSLSQKADESQQDVQFREIEPPRVPMKPSGPPRIVFYTLVLLVGVIGGLAMALVRSQLQPVVTSALQLKTISDFPVFGLVSHTAKDVLLRQSKKHLLYFLALSGVLMLCYTLLVTNELVFGITAKQILGWLI</sequence>
<dbReference type="PANTHER" id="PTHR32309">
    <property type="entry name" value="TYROSINE-PROTEIN KINASE"/>
    <property type="match status" value="1"/>
</dbReference>
<feature type="transmembrane region" description="Helical" evidence="3">
    <location>
        <begin position="430"/>
        <end position="450"/>
    </location>
</feature>
<organism evidence="4 5">
    <name type="scientific">Rheinheimera tilapiae</name>
    <dbReference type="NCBI Taxonomy" id="875043"/>
    <lineage>
        <taxon>Bacteria</taxon>
        <taxon>Pseudomonadati</taxon>
        <taxon>Pseudomonadota</taxon>
        <taxon>Gammaproteobacteria</taxon>
        <taxon>Chromatiales</taxon>
        <taxon>Chromatiaceae</taxon>
        <taxon>Rheinheimera</taxon>
    </lineage>
</organism>
<evidence type="ECO:0000256" key="1">
    <source>
        <dbReference type="SAM" id="Coils"/>
    </source>
</evidence>
<dbReference type="InterPro" id="IPR014345">
    <property type="entry name" value="XrtA_polysacc_chain"/>
</dbReference>
<gene>
    <name evidence="4" type="ORF">ACFFJP_07970</name>
</gene>
<feature type="transmembrane region" description="Helical" evidence="3">
    <location>
        <begin position="491"/>
        <end position="509"/>
    </location>
</feature>
<keyword evidence="3" id="KW-1133">Transmembrane helix</keyword>
<comment type="caution">
    <text evidence="4">The sequence shown here is derived from an EMBL/GenBank/DDBJ whole genome shotgun (WGS) entry which is preliminary data.</text>
</comment>
<feature type="region of interest" description="Disordered" evidence="2">
    <location>
        <begin position="236"/>
        <end position="258"/>
    </location>
</feature>
<evidence type="ECO:0000256" key="2">
    <source>
        <dbReference type="SAM" id="MobiDB-lite"/>
    </source>
</evidence>
<accession>A0ABV6BBI2</accession>
<dbReference type="EMBL" id="JBHLXP010000001">
    <property type="protein sequence ID" value="MFC0048227.1"/>
    <property type="molecule type" value="Genomic_DNA"/>
</dbReference>
<proteinExistence type="predicted"/>
<dbReference type="InterPro" id="IPR050445">
    <property type="entry name" value="Bact_polysacc_biosynth/exp"/>
</dbReference>
<feature type="coiled-coil region" evidence="1">
    <location>
        <begin position="335"/>
        <end position="362"/>
    </location>
</feature>
<keyword evidence="5" id="KW-1185">Reference proteome</keyword>
<dbReference type="RefSeq" id="WP_377242209.1">
    <property type="nucleotide sequence ID" value="NZ_JBHLXP010000001.1"/>
</dbReference>
<keyword evidence="3" id="KW-0472">Membrane</keyword>
<keyword evidence="1" id="KW-0175">Coiled coil</keyword>
<dbReference type="PANTHER" id="PTHR32309:SF13">
    <property type="entry name" value="FERRIC ENTEROBACTIN TRANSPORT PROTEIN FEPE"/>
    <property type="match status" value="1"/>
</dbReference>
<reference evidence="4 5" key="1">
    <citation type="submission" date="2024-09" db="EMBL/GenBank/DDBJ databases">
        <authorList>
            <person name="Sun Q."/>
            <person name="Mori K."/>
        </authorList>
    </citation>
    <scope>NUCLEOTIDE SEQUENCE [LARGE SCALE GENOMIC DNA]</scope>
    <source>
        <strain evidence="4 5">KCTC 23315</strain>
    </source>
</reference>
<protein>
    <submittedName>
        <fullName evidence="4">XrtA system polysaccharide chain length determinant</fullName>
    </submittedName>
</protein>
<dbReference type="NCBIfam" id="TIGR03007">
    <property type="entry name" value="pepcterm_ChnLen"/>
    <property type="match status" value="1"/>
</dbReference>
<feature type="transmembrane region" description="Helical" evidence="3">
    <location>
        <begin position="24"/>
        <end position="43"/>
    </location>
</feature>
<feature type="compositionally biased region" description="Basic and acidic residues" evidence="2">
    <location>
        <begin position="236"/>
        <end position="246"/>
    </location>
</feature>
<name>A0ABV6BBI2_9GAMM</name>